<dbReference type="PANTHER" id="PTHR23504">
    <property type="entry name" value="MAJOR FACILITATOR SUPERFAMILY DOMAIN-CONTAINING PROTEIN 10"/>
    <property type="match status" value="1"/>
</dbReference>
<feature type="transmembrane region" description="Helical" evidence="6">
    <location>
        <begin position="142"/>
        <end position="164"/>
    </location>
</feature>
<dbReference type="PRINTS" id="PR01035">
    <property type="entry name" value="TCRTETA"/>
</dbReference>
<keyword evidence="9" id="KW-1185">Reference proteome</keyword>
<dbReference type="PROSITE" id="PS50850">
    <property type="entry name" value="MFS"/>
    <property type="match status" value="1"/>
</dbReference>
<keyword evidence="5 6" id="KW-0472">Membrane</keyword>
<feature type="transmembrane region" description="Helical" evidence="6">
    <location>
        <begin position="312"/>
        <end position="333"/>
    </location>
</feature>
<evidence type="ECO:0000256" key="2">
    <source>
        <dbReference type="ARBA" id="ARBA00022448"/>
    </source>
</evidence>
<feature type="domain" description="Major facilitator superfamily (MFS) profile" evidence="7">
    <location>
        <begin position="14"/>
        <end position="407"/>
    </location>
</feature>
<dbReference type="Gene3D" id="1.20.1250.20">
    <property type="entry name" value="MFS general substrate transporter like domains"/>
    <property type="match status" value="1"/>
</dbReference>
<feature type="transmembrane region" description="Helical" evidence="6">
    <location>
        <begin position="170"/>
        <end position="190"/>
    </location>
</feature>
<name>A0ABT0GG57_9GAMM</name>
<evidence type="ECO:0000256" key="1">
    <source>
        <dbReference type="ARBA" id="ARBA00004141"/>
    </source>
</evidence>
<feature type="transmembrane region" description="Helical" evidence="6">
    <location>
        <begin position="83"/>
        <end position="103"/>
    </location>
</feature>
<keyword evidence="2" id="KW-0813">Transport</keyword>
<evidence type="ECO:0000256" key="3">
    <source>
        <dbReference type="ARBA" id="ARBA00022692"/>
    </source>
</evidence>
<evidence type="ECO:0000259" key="7">
    <source>
        <dbReference type="PROSITE" id="PS50850"/>
    </source>
</evidence>
<feature type="transmembrane region" description="Helical" evidence="6">
    <location>
        <begin position="258"/>
        <end position="277"/>
    </location>
</feature>
<feature type="transmembrane region" description="Helical" evidence="6">
    <location>
        <begin position="354"/>
        <end position="375"/>
    </location>
</feature>
<keyword evidence="4 6" id="KW-1133">Transmembrane helix</keyword>
<dbReference type="InterPro" id="IPR001958">
    <property type="entry name" value="Tet-R_TetA/multi-R_MdtG-like"/>
</dbReference>
<sequence length="429" mass="44919">MSEQSGQPTVRRAALAFIFITVLLDVLAIGIIIPVLPHLIERFTGSTASAAIWVGVFGSAFALAQFIASPVQGALSDRFGRRPVILVSNLGLGLDFVLMAVAGTLPILFLGRVLAGITSASISTANAYIADVTPAERRAASFGMLGAAFGIGFVVGPALGGVLGGVDLRLPFWVAAGLALANFLYGLLILPESLPPERRDGFRWSRANPVGSLQMLRRYPQVFGLVGVVLLSQIAHYALPSVFVLYAAHRYGWGEDRVGWVLALVGVCNVLVQALLIRRLVPRIGERNALLLGLGFGALGFAWMGLAAVGSVFLMAIPFMALWGLAGPSAQALMTRQVDEREQGRLQGAVTSAVSLSGVFAPVVFTQVFAASIAALSGVDWSGLAFLLAAVLLLGGVALAARVTRTAATIPIPPSGESPLEERASARRA</sequence>
<evidence type="ECO:0000313" key="8">
    <source>
        <dbReference type="EMBL" id="MCK7593531.1"/>
    </source>
</evidence>
<dbReference type="CDD" id="cd17388">
    <property type="entry name" value="MFS_TetA"/>
    <property type="match status" value="1"/>
</dbReference>
<feature type="transmembrane region" description="Helical" evidence="6">
    <location>
        <begin position="109"/>
        <end position="130"/>
    </location>
</feature>
<dbReference type="PANTHER" id="PTHR23504:SF15">
    <property type="entry name" value="MAJOR FACILITATOR SUPERFAMILY (MFS) PROFILE DOMAIN-CONTAINING PROTEIN"/>
    <property type="match status" value="1"/>
</dbReference>
<dbReference type="Proteomes" id="UP001431449">
    <property type="component" value="Unassembled WGS sequence"/>
</dbReference>
<dbReference type="InterPro" id="IPR036259">
    <property type="entry name" value="MFS_trans_sf"/>
</dbReference>
<comment type="subcellular location">
    <subcellularLocation>
        <location evidence="1">Membrane</location>
        <topology evidence="1">Multi-pass membrane protein</topology>
    </subcellularLocation>
</comment>
<evidence type="ECO:0000256" key="6">
    <source>
        <dbReference type="SAM" id="Phobius"/>
    </source>
</evidence>
<dbReference type="InterPro" id="IPR020846">
    <property type="entry name" value="MFS_dom"/>
</dbReference>
<feature type="transmembrane region" description="Helical" evidence="6">
    <location>
        <begin position="381"/>
        <end position="401"/>
    </location>
</feature>
<dbReference type="SUPFAM" id="SSF103473">
    <property type="entry name" value="MFS general substrate transporter"/>
    <property type="match status" value="1"/>
</dbReference>
<keyword evidence="3 6" id="KW-0812">Transmembrane</keyword>
<comment type="caution">
    <text evidence="8">The sequence shown here is derived from an EMBL/GenBank/DDBJ whole genome shotgun (WGS) entry which is preliminary data.</text>
</comment>
<dbReference type="EMBL" id="JALNMH010000005">
    <property type="protein sequence ID" value="MCK7593531.1"/>
    <property type="molecule type" value="Genomic_DNA"/>
</dbReference>
<feature type="transmembrane region" description="Helical" evidence="6">
    <location>
        <begin position="222"/>
        <end position="246"/>
    </location>
</feature>
<dbReference type="InterPro" id="IPR011701">
    <property type="entry name" value="MFS"/>
</dbReference>
<feature type="transmembrane region" description="Helical" evidence="6">
    <location>
        <begin position="289"/>
        <end position="306"/>
    </location>
</feature>
<protein>
    <submittedName>
        <fullName evidence="8">TCR/Tet family MFS transporter</fullName>
    </submittedName>
</protein>
<feature type="transmembrane region" description="Helical" evidence="6">
    <location>
        <begin position="12"/>
        <end position="36"/>
    </location>
</feature>
<organism evidence="8 9">
    <name type="scientific">Pseudomarimonas salicorniae</name>
    <dbReference type="NCBI Taxonomy" id="2933270"/>
    <lineage>
        <taxon>Bacteria</taxon>
        <taxon>Pseudomonadati</taxon>
        <taxon>Pseudomonadota</taxon>
        <taxon>Gammaproteobacteria</taxon>
        <taxon>Lysobacterales</taxon>
        <taxon>Lysobacteraceae</taxon>
        <taxon>Pseudomarimonas</taxon>
    </lineage>
</organism>
<evidence type="ECO:0000313" key="9">
    <source>
        <dbReference type="Proteomes" id="UP001431449"/>
    </source>
</evidence>
<proteinExistence type="predicted"/>
<feature type="transmembrane region" description="Helical" evidence="6">
    <location>
        <begin position="48"/>
        <end position="71"/>
    </location>
</feature>
<dbReference type="Pfam" id="PF07690">
    <property type="entry name" value="MFS_1"/>
    <property type="match status" value="1"/>
</dbReference>
<gene>
    <name evidence="8" type="ORF">M0G41_07610</name>
</gene>
<evidence type="ECO:0000256" key="5">
    <source>
        <dbReference type="ARBA" id="ARBA00023136"/>
    </source>
</evidence>
<accession>A0ABT0GG57</accession>
<evidence type="ECO:0000256" key="4">
    <source>
        <dbReference type="ARBA" id="ARBA00022989"/>
    </source>
</evidence>
<reference evidence="8" key="1">
    <citation type="submission" date="2022-04" db="EMBL/GenBank/DDBJ databases">
        <title>Lysobacter sp. CAU 1642 isolated from sea sand.</title>
        <authorList>
            <person name="Kim W."/>
        </authorList>
    </citation>
    <scope>NUCLEOTIDE SEQUENCE</scope>
    <source>
        <strain evidence="8">CAU 1642</strain>
    </source>
</reference>